<sequence length="300" mass="35525">MFGYINVNRKELSKEDEEIYQAYYCGLCRQLKDTAGVKGQMLLNYDMAFLILLQTGLYELENEEITFNCVIHPTGRKLAYINEATAYAADMDILLSYHNFMDDYRDDGSRTKQLLASVLKKDCERIRGKYPRQVQAVEDYMRRLGEAQTRNEKNLDIVSGYTGEMLGELFVWREDIWAKELRNMGFYMGKFIYLMDAYDDLEKDTRKGSYNPLRYLKRQSGKDYETFCRQTFTSLMSECAKSFERMPILLHSEIIRNILYSGVWTRYEYLQLKRRRDREKEQERTSKKSGGQATLAKEHR</sequence>
<dbReference type="InterPro" id="IPR043740">
    <property type="entry name" value="DUF5685"/>
</dbReference>
<dbReference type="Proteomes" id="UP000823912">
    <property type="component" value="Unassembled WGS sequence"/>
</dbReference>
<organism evidence="2 3">
    <name type="scientific">Candidatus Pullilachnospira gallistercoris</name>
    <dbReference type="NCBI Taxonomy" id="2840911"/>
    <lineage>
        <taxon>Bacteria</taxon>
        <taxon>Bacillati</taxon>
        <taxon>Bacillota</taxon>
        <taxon>Clostridia</taxon>
        <taxon>Lachnospirales</taxon>
        <taxon>Lachnospiraceae</taxon>
        <taxon>Lachnospiraceae incertae sedis</taxon>
        <taxon>Candidatus Pullilachnospira</taxon>
    </lineage>
</organism>
<protein>
    <submittedName>
        <fullName evidence="2">Uncharacterized protein</fullName>
    </submittedName>
</protein>
<evidence type="ECO:0000313" key="2">
    <source>
        <dbReference type="EMBL" id="HIR70503.1"/>
    </source>
</evidence>
<evidence type="ECO:0000313" key="3">
    <source>
        <dbReference type="Proteomes" id="UP000823912"/>
    </source>
</evidence>
<name>A0A9D1JAN8_9FIRM</name>
<reference evidence="2" key="1">
    <citation type="submission" date="2020-10" db="EMBL/GenBank/DDBJ databases">
        <authorList>
            <person name="Gilroy R."/>
        </authorList>
    </citation>
    <scope>NUCLEOTIDE SEQUENCE</scope>
    <source>
        <strain evidence="2">ChiSjej5B23-6657</strain>
    </source>
</reference>
<accession>A0A9D1JAN8</accession>
<dbReference type="AlphaFoldDB" id="A0A9D1JAN8"/>
<dbReference type="Pfam" id="PF18937">
    <property type="entry name" value="DUF5685"/>
    <property type="match status" value="1"/>
</dbReference>
<gene>
    <name evidence="2" type="ORF">IAA55_04410</name>
</gene>
<proteinExistence type="predicted"/>
<evidence type="ECO:0000256" key="1">
    <source>
        <dbReference type="SAM" id="MobiDB-lite"/>
    </source>
</evidence>
<feature type="region of interest" description="Disordered" evidence="1">
    <location>
        <begin position="277"/>
        <end position="300"/>
    </location>
</feature>
<dbReference type="EMBL" id="DVHM01000072">
    <property type="protein sequence ID" value="HIR70503.1"/>
    <property type="molecule type" value="Genomic_DNA"/>
</dbReference>
<comment type="caution">
    <text evidence="2">The sequence shown here is derived from an EMBL/GenBank/DDBJ whole genome shotgun (WGS) entry which is preliminary data.</text>
</comment>
<reference evidence="2" key="2">
    <citation type="journal article" date="2021" name="PeerJ">
        <title>Extensive microbial diversity within the chicken gut microbiome revealed by metagenomics and culture.</title>
        <authorList>
            <person name="Gilroy R."/>
            <person name="Ravi A."/>
            <person name="Getino M."/>
            <person name="Pursley I."/>
            <person name="Horton D.L."/>
            <person name="Alikhan N.F."/>
            <person name="Baker D."/>
            <person name="Gharbi K."/>
            <person name="Hall N."/>
            <person name="Watson M."/>
            <person name="Adriaenssens E.M."/>
            <person name="Foster-Nyarko E."/>
            <person name="Jarju S."/>
            <person name="Secka A."/>
            <person name="Antonio M."/>
            <person name="Oren A."/>
            <person name="Chaudhuri R.R."/>
            <person name="La Ragione R."/>
            <person name="Hildebrand F."/>
            <person name="Pallen M.J."/>
        </authorList>
    </citation>
    <scope>NUCLEOTIDE SEQUENCE</scope>
    <source>
        <strain evidence="2">ChiSjej5B23-6657</strain>
    </source>
</reference>